<dbReference type="InterPro" id="IPR018073">
    <property type="entry name" value="Prot_inh_cystat_CS"/>
</dbReference>
<dbReference type="CDD" id="cd00042">
    <property type="entry name" value="CY"/>
    <property type="match status" value="1"/>
</dbReference>
<dbReference type="PROSITE" id="PS00287">
    <property type="entry name" value="CYSTATIN"/>
    <property type="match status" value="1"/>
</dbReference>
<evidence type="ECO:0000256" key="1">
    <source>
        <dbReference type="RuleBase" id="RU362130"/>
    </source>
</evidence>
<evidence type="ECO:0000259" key="2">
    <source>
        <dbReference type="SMART" id="SM00043"/>
    </source>
</evidence>
<name>A0A8J5VTU0_ZIZPA</name>
<sequence length="132" mass="14365">MRKYRVVVGLVAAFLLLHALIASSVPEARRVVGGGEEEPAAMATDGGPPVGIIEPVGNENDLHHINLARFAVAEHNKKTNGLLEFEKLVNVKKQVVAGTLYYFTIEVKEGGANKLYEAKTVQVLKVHLMFCV</sequence>
<keyword evidence="1" id="KW-0789">Thiol protease inhibitor</keyword>
<reference evidence="3" key="2">
    <citation type="submission" date="2021-02" db="EMBL/GenBank/DDBJ databases">
        <authorList>
            <person name="Kimball J.A."/>
            <person name="Haas M.W."/>
            <person name="Macchietto M."/>
            <person name="Kono T."/>
            <person name="Duquette J."/>
            <person name="Shao M."/>
        </authorList>
    </citation>
    <scope>NUCLEOTIDE SEQUENCE</scope>
    <source>
        <tissue evidence="3">Fresh leaf tissue</tissue>
    </source>
</reference>
<feature type="signal peptide" evidence="1">
    <location>
        <begin position="1"/>
        <end position="24"/>
    </location>
</feature>
<proteinExistence type="inferred from homology"/>
<keyword evidence="1" id="KW-0732">Signal</keyword>
<keyword evidence="1" id="KW-0646">Protease inhibitor</keyword>
<gene>
    <name evidence="3" type="ORF">GUJ93_ZPchr0001g31013</name>
</gene>
<organism evidence="3 4">
    <name type="scientific">Zizania palustris</name>
    <name type="common">Northern wild rice</name>
    <dbReference type="NCBI Taxonomy" id="103762"/>
    <lineage>
        <taxon>Eukaryota</taxon>
        <taxon>Viridiplantae</taxon>
        <taxon>Streptophyta</taxon>
        <taxon>Embryophyta</taxon>
        <taxon>Tracheophyta</taxon>
        <taxon>Spermatophyta</taxon>
        <taxon>Magnoliopsida</taxon>
        <taxon>Liliopsida</taxon>
        <taxon>Poales</taxon>
        <taxon>Poaceae</taxon>
        <taxon>BOP clade</taxon>
        <taxon>Oryzoideae</taxon>
        <taxon>Oryzeae</taxon>
        <taxon>Zizaniinae</taxon>
        <taxon>Zizania</taxon>
    </lineage>
</organism>
<feature type="domain" description="Cystatin" evidence="2">
    <location>
        <begin position="48"/>
        <end position="132"/>
    </location>
</feature>
<comment type="caution">
    <text evidence="3">The sequence shown here is derived from an EMBL/GenBank/DDBJ whole genome shotgun (WGS) entry which is preliminary data.</text>
</comment>
<reference evidence="3" key="1">
    <citation type="journal article" date="2021" name="bioRxiv">
        <title>Whole Genome Assembly and Annotation of Northern Wild Rice, Zizania palustris L., Supports a Whole Genome Duplication in the Zizania Genus.</title>
        <authorList>
            <person name="Haas M."/>
            <person name="Kono T."/>
            <person name="Macchietto M."/>
            <person name="Millas R."/>
            <person name="McGilp L."/>
            <person name="Shao M."/>
            <person name="Duquette J."/>
            <person name="Hirsch C.N."/>
            <person name="Kimball J."/>
        </authorList>
    </citation>
    <scope>NUCLEOTIDE SEQUENCE</scope>
    <source>
        <tissue evidence="3">Fresh leaf tissue</tissue>
    </source>
</reference>
<protein>
    <recommendedName>
        <fullName evidence="1">Cysteine proteinase inhibitor</fullName>
    </recommendedName>
</protein>
<dbReference type="PANTHER" id="PTHR11413:SF110">
    <property type="entry name" value="CYSTEINE PROTEINASE INHIBITOR 6"/>
    <property type="match status" value="1"/>
</dbReference>
<dbReference type="InterPro" id="IPR027214">
    <property type="entry name" value="Cystatin"/>
</dbReference>
<keyword evidence="4" id="KW-1185">Reference proteome</keyword>
<dbReference type="Proteomes" id="UP000729402">
    <property type="component" value="Unassembled WGS sequence"/>
</dbReference>
<dbReference type="GO" id="GO:0004869">
    <property type="term" value="F:cysteine-type endopeptidase inhibitor activity"/>
    <property type="evidence" value="ECO:0007669"/>
    <property type="project" value="UniProtKB-KW"/>
</dbReference>
<dbReference type="OrthoDB" id="1908104at2759"/>
<dbReference type="Pfam" id="PF00031">
    <property type="entry name" value="Cystatin"/>
    <property type="match status" value="1"/>
</dbReference>
<comment type="similarity">
    <text evidence="1">Belongs to the cystatin family. Phytocystatin subfamily.</text>
</comment>
<evidence type="ECO:0000313" key="4">
    <source>
        <dbReference type="Proteomes" id="UP000729402"/>
    </source>
</evidence>
<evidence type="ECO:0000313" key="3">
    <source>
        <dbReference type="EMBL" id="KAG8055084.1"/>
    </source>
</evidence>
<dbReference type="SMART" id="SM00043">
    <property type="entry name" value="CY"/>
    <property type="match status" value="1"/>
</dbReference>
<dbReference type="AlphaFoldDB" id="A0A8J5VTU0"/>
<dbReference type="EMBL" id="JAAALK010000288">
    <property type="protein sequence ID" value="KAG8055084.1"/>
    <property type="molecule type" value="Genomic_DNA"/>
</dbReference>
<feature type="chain" id="PRO_5035340664" description="Cysteine proteinase inhibitor" evidence="1">
    <location>
        <begin position="25"/>
        <end position="132"/>
    </location>
</feature>
<dbReference type="InterPro" id="IPR000010">
    <property type="entry name" value="Cystatin_dom"/>
</dbReference>
<accession>A0A8J5VTU0</accession>
<dbReference type="PANTHER" id="PTHR11413">
    <property type="entry name" value="CYSTATIN FAMILY MEMBER"/>
    <property type="match status" value="1"/>
</dbReference>